<dbReference type="GeneID" id="105166236"/>
<dbReference type="PANTHER" id="PTHR23024">
    <property type="entry name" value="ARYLACETAMIDE DEACETYLASE"/>
    <property type="match status" value="1"/>
</dbReference>
<dbReference type="InParanoid" id="A0A6I9TI98"/>
<name>A0A6I9TI98_SESIN</name>
<keyword evidence="4" id="KW-1185">Reference proteome</keyword>
<dbReference type="PANTHER" id="PTHR23024:SF458">
    <property type="entry name" value="ALPHA_BETA HYDROLASE FOLD-3 DOMAIN-CONTAINING PROTEIN"/>
    <property type="match status" value="1"/>
</dbReference>
<evidence type="ECO:0000313" key="5">
    <source>
        <dbReference type="RefSeq" id="XP_011083826.1"/>
    </source>
</evidence>
<dbReference type="AlphaFoldDB" id="A0A6I9TI98"/>
<sequence length="368" mass="41141">MSSKGVVGKTRRRFSLHHLHYPYPFQNNSSPLPIRYPLKFFLPLKMAAKDDELDFEYPTYFRVYKNGRVERLEGNESLPVGVDPQTGVTSKDVTDIVPGTEVYVRIYLPKLSNSSNTQKLPLLVYTHGGGFCHFSPSSALYHNYLNALVAESQVVAVSVHYRRAPEHPLPVPYEDSWAALQWVASHRSGDGPEAVLNQHADFRRVFLAGDSAGGNIAHNLAMRAGSADAGLNLEILGIALVDPYFWGSKPVRSELLDPDGKAFGDQLWRLLSQSSGLDHDDPKINPVAEGGPSLSGLGCRRVLVSVAEKDILRDRGRLYFEVLGGCGWMGMVEIHEVEGEGHCFHLFDLNHEKAKERMRRMSDFFNRH</sequence>
<dbReference type="InterPro" id="IPR013094">
    <property type="entry name" value="AB_hydrolase_3"/>
</dbReference>
<accession>A0A6I9TI98</accession>
<evidence type="ECO:0000256" key="1">
    <source>
        <dbReference type="ARBA" id="ARBA00010515"/>
    </source>
</evidence>
<dbReference type="InterPro" id="IPR033140">
    <property type="entry name" value="Lipase_GDXG_put_SER_AS"/>
</dbReference>
<dbReference type="GO" id="GO:0016787">
    <property type="term" value="F:hydrolase activity"/>
    <property type="evidence" value="ECO:0007669"/>
    <property type="project" value="InterPro"/>
</dbReference>
<protein>
    <submittedName>
        <fullName evidence="5">Probable carboxylesterase 7</fullName>
    </submittedName>
</protein>
<organism evidence="4 5">
    <name type="scientific">Sesamum indicum</name>
    <name type="common">Oriental sesame</name>
    <name type="synonym">Sesamum orientale</name>
    <dbReference type="NCBI Taxonomy" id="4182"/>
    <lineage>
        <taxon>Eukaryota</taxon>
        <taxon>Viridiplantae</taxon>
        <taxon>Streptophyta</taxon>
        <taxon>Embryophyta</taxon>
        <taxon>Tracheophyta</taxon>
        <taxon>Spermatophyta</taxon>
        <taxon>Magnoliopsida</taxon>
        <taxon>eudicotyledons</taxon>
        <taxon>Gunneridae</taxon>
        <taxon>Pentapetalae</taxon>
        <taxon>asterids</taxon>
        <taxon>lamiids</taxon>
        <taxon>Lamiales</taxon>
        <taxon>Pedaliaceae</taxon>
        <taxon>Sesamum</taxon>
    </lineage>
</organism>
<dbReference type="SUPFAM" id="SSF53474">
    <property type="entry name" value="alpha/beta-Hydrolases"/>
    <property type="match status" value="1"/>
</dbReference>
<dbReference type="OrthoDB" id="408631at2759"/>
<dbReference type="Pfam" id="PF07859">
    <property type="entry name" value="Abhydrolase_3"/>
    <property type="match status" value="1"/>
</dbReference>
<dbReference type="Gene3D" id="3.40.50.1820">
    <property type="entry name" value="alpha/beta hydrolase"/>
    <property type="match status" value="1"/>
</dbReference>
<gene>
    <name evidence="5" type="primary">LOC105166236</name>
</gene>
<evidence type="ECO:0000259" key="3">
    <source>
        <dbReference type="Pfam" id="PF07859"/>
    </source>
</evidence>
<dbReference type="Proteomes" id="UP000504604">
    <property type="component" value="Linkage group LG7"/>
</dbReference>
<proteinExistence type="inferred from homology"/>
<evidence type="ECO:0000256" key="2">
    <source>
        <dbReference type="PROSITE-ProRule" id="PRU10038"/>
    </source>
</evidence>
<feature type="domain" description="Alpha/beta hydrolase fold-3" evidence="3">
    <location>
        <begin position="123"/>
        <end position="345"/>
    </location>
</feature>
<reference evidence="5" key="1">
    <citation type="submission" date="2025-08" db="UniProtKB">
        <authorList>
            <consortium name="RefSeq"/>
        </authorList>
    </citation>
    <scope>IDENTIFICATION</scope>
</reference>
<feature type="active site" evidence="2">
    <location>
        <position position="211"/>
    </location>
</feature>
<comment type="similarity">
    <text evidence="1">Belongs to the 'GDXG' lipolytic enzyme family.</text>
</comment>
<dbReference type="RefSeq" id="XP_011083826.1">
    <property type="nucleotide sequence ID" value="XM_011085524.2"/>
</dbReference>
<dbReference type="KEGG" id="sind:105166236"/>
<dbReference type="PROSITE" id="PS01174">
    <property type="entry name" value="LIPASE_GDXG_SER"/>
    <property type="match status" value="1"/>
</dbReference>
<dbReference type="InterPro" id="IPR050466">
    <property type="entry name" value="Carboxylest/Gibb_receptor"/>
</dbReference>
<dbReference type="InterPro" id="IPR029058">
    <property type="entry name" value="AB_hydrolase_fold"/>
</dbReference>
<evidence type="ECO:0000313" key="4">
    <source>
        <dbReference type="Proteomes" id="UP000504604"/>
    </source>
</evidence>